<feature type="domain" description="Histidine kinase" evidence="6">
    <location>
        <begin position="289"/>
        <end position="509"/>
    </location>
</feature>
<feature type="modified residue" description="4-aspartylphosphate" evidence="5">
    <location>
        <position position="55"/>
    </location>
</feature>
<dbReference type="InterPro" id="IPR003661">
    <property type="entry name" value="HisK_dim/P_dom"/>
</dbReference>
<evidence type="ECO:0000256" key="1">
    <source>
        <dbReference type="ARBA" id="ARBA00000085"/>
    </source>
</evidence>
<dbReference type="PROSITE" id="PS50110">
    <property type="entry name" value="RESPONSE_REGULATORY"/>
    <property type="match status" value="2"/>
</dbReference>
<dbReference type="Gene3D" id="3.30.450.20">
    <property type="entry name" value="PAS domain"/>
    <property type="match status" value="1"/>
</dbReference>
<dbReference type="NCBIfam" id="TIGR00229">
    <property type="entry name" value="sensory_box"/>
    <property type="match status" value="1"/>
</dbReference>
<dbReference type="Gene3D" id="3.30.565.10">
    <property type="entry name" value="Histidine kinase-like ATPase, C-terminal domain"/>
    <property type="match status" value="1"/>
</dbReference>
<dbReference type="SUPFAM" id="SSF55785">
    <property type="entry name" value="PYP-like sensor domain (PAS domain)"/>
    <property type="match status" value="1"/>
</dbReference>
<dbReference type="InterPro" id="IPR036890">
    <property type="entry name" value="HATPase_C_sf"/>
</dbReference>
<dbReference type="SMART" id="SM00387">
    <property type="entry name" value="HATPase_c"/>
    <property type="match status" value="1"/>
</dbReference>
<dbReference type="SUPFAM" id="SSF52172">
    <property type="entry name" value="CheY-like"/>
    <property type="match status" value="2"/>
</dbReference>
<feature type="domain" description="Response regulatory" evidence="7">
    <location>
        <begin position="529"/>
        <end position="644"/>
    </location>
</feature>
<keyword evidence="4 8" id="KW-0808">Transferase</keyword>
<dbReference type="SUPFAM" id="SSF47384">
    <property type="entry name" value="Homodimeric domain of signal transducing histidine kinase"/>
    <property type="match status" value="1"/>
</dbReference>
<dbReference type="InterPro" id="IPR000014">
    <property type="entry name" value="PAS"/>
</dbReference>
<keyword evidence="3 5" id="KW-0597">Phosphoprotein</keyword>
<gene>
    <name evidence="8" type="ORF">EVS84_12185</name>
</gene>
<dbReference type="CDD" id="cd00082">
    <property type="entry name" value="HisKA"/>
    <property type="match status" value="1"/>
</dbReference>
<feature type="domain" description="Response regulatory" evidence="7">
    <location>
        <begin position="6"/>
        <end position="123"/>
    </location>
</feature>
<evidence type="ECO:0000313" key="8">
    <source>
        <dbReference type="EMBL" id="RYM41913.1"/>
    </source>
</evidence>
<dbReference type="Pfam" id="PF00512">
    <property type="entry name" value="HisKA"/>
    <property type="match status" value="1"/>
</dbReference>
<evidence type="ECO:0000256" key="2">
    <source>
        <dbReference type="ARBA" id="ARBA00012438"/>
    </source>
</evidence>
<proteinExistence type="predicted"/>
<dbReference type="Pfam" id="PF08448">
    <property type="entry name" value="PAS_4"/>
    <property type="match status" value="1"/>
</dbReference>
<dbReference type="AlphaFoldDB" id="A0A4Q4L4F6"/>
<feature type="modified residue" description="4-aspartylphosphate" evidence="5">
    <location>
        <position position="579"/>
    </location>
</feature>
<dbReference type="InterPro" id="IPR013656">
    <property type="entry name" value="PAS_4"/>
</dbReference>
<organism evidence="8 9">
    <name type="scientific">Pseudomonas koreensis</name>
    <dbReference type="NCBI Taxonomy" id="198620"/>
    <lineage>
        <taxon>Bacteria</taxon>
        <taxon>Pseudomonadati</taxon>
        <taxon>Pseudomonadota</taxon>
        <taxon>Gammaproteobacteria</taxon>
        <taxon>Pseudomonadales</taxon>
        <taxon>Pseudomonadaceae</taxon>
        <taxon>Pseudomonas</taxon>
    </lineage>
</organism>
<dbReference type="Proteomes" id="UP000291107">
    <property type="component" value="Unassembled WGS sequence"/>
</dbReference>
<dbReference type="Pfam" id="PF00072">
    <property type="entry name" value="Response_reg"/>
    <property type="match status" value="2"/>
</dbReference>
<evidence type="ECO:0000256" key="3">
    <source>
        <dbReference type="ARBA" id="ARBA00022553"/>
    </source>
</evidence>
<dbReference type="SMART" id="SM00448">
    <property type="entry name" value="REC"/>
    <property type="match status" value="2"/>
</dbReference>
<dbReference type="Gene3D" id="3.40.50.2300">
    <property type="match status" value="2"/>
</dbReference>
<accession>A0A4Q4L4F6</accession>
<dbReference type="EMBL" id="SEUB01000004">
    <property type="protein sequence ID" value="RYM41913.1"/>
    <property type="molecule type" value="Genomic_DNA"/>
</dbReference>
<dbReference type="PANTHER" id="PTHR43065:SF42">
    <property type="entry name" value="TWO-COMPONENT SENSOR PPRA"/>
    <property type="match status" value="1"/>
</dbReference>
<keyword evidence="4 8" id="KW-0418">Kinase</keyword>
<protein>
    <recommendedName>
        <fullName evidence="2">histidine kinase</fullName>
        <ecNumber evidence="2">2.7.13.3</ecNumber>
    </recommendedName>
</protein>
<dbReference type="InterPro" id="IPR003594">
    <property type="entry name" value="HATPase_dom"/>
</dbReference>
<name>A0A4Q4L4F6_9PSED</name>
<dbReference type="PROSITE" id="PS50109">
    <property type="entry name" value="HIS_KIN"/>
    <property type="match status" value="1"/>
</dbReference>
<comment type="caution">
    <text evidence="8">The sequence shown here is derived from an EMBL/GenBank/DDBJ whole genome shotgun (WGS) entry which is preliminary data.</text>
</comment>
<dbReference type="SUPFAM" id="SSF55874">
    <property type="entry name" value="ATPase domain of HSP90 chaperone/DNA topoisomerase II/histidine kinase"/>
    <property type="match status" value="1"/>
</dbReference>
<dbReference type="InterPro" id="IPR004358">
    <property type="entry name" value="Sig_transdc_His_kin-like_C"/>
</dbReference>
<dbReference type="SMART" id="SM00388">
    <property type="entry name" value="HisKA"/>
    <property type="match status" value="1"/>
</dbReference>
<sequence>MNRDIRLLIVDDNVATRYALRRRLERHGYTVLEAGTGSDGLALIESEALDALILDVNLPDMSGFDIVRLLRADPRTALLPVIHVSAASIQTGDIITGLNAGADAYLIHPVDPDVLLATLRTLLRVRDTENALRESEARFREIFANVSAPIAVLDANLKVHECNHAFSQLIVDNRDPQALRECFAEDQCSILDELRLRLVDGERWKGTLNMSVQGEIRETEWQISPYRTPELSLVFVEDVTEHRRRERSHLARLDDTTTQLAKEVAERVHAEAQLLQVQKMDALGKLTGGIAHDFNNLLTGIITSLELIQKRVADERLDKVQFYTEAALNSAMSAASLTHRLLAFARQQPLDTRPVDINEHVRSLEELLVRTIGERITLKLELTNKPAIALVDPVQLESAVLNLVINARDALPSGGNIWVNTYAAYSHGDPNLADGAYVALSVRDDGTGIEHNVIDKVFEPFFTTKPLGQGTGLGLSTIYGFARQSGGDAHIRSVARRGTEVTIMLPGTNDPTGADAPVPVPDAKGSGEYVLIVEDMATVRLFVTEVLEDAGYRCTQVADIESALERLQNDPSIDLLLTDVGLPRMSGRELADVARGWNEGLPILFMTGYAETALNRQVFLGTGMEMLVKPFQISELLDKVRRTIDGA</sequence>
<dbReference type="Gene3D" id="1.10.287.130">
    <property type="match status" value="1"/>
</dbReference>
<dbReference type="InterPro" id="IPR011006">
    <property type="entry name" value="CheY-like_superfamily"/>
</dbReference>
<evidence type="ECO:0000259" key="7">
    <source>
        <dbReference type="PROSITE" id="PS50110"/>
    </source>
</evidence>
<dbReference type="PANTHER" id="PTHR43065">
    <property type="entry name" value="SENSOR HISTIDINE KINASE"/>
    <property type="match status" value="1"/>
</dbReference>
<dbReference type="InterPro" id="IPR005467">
    <property type="entry name" value="His_kinase_dom"/>
</dbReference>
<evidence type="ECO:0000313" key="9">
    <source>
        <dbReference type="Proteomes" id="UP000291107"/>
    </source>
</evidence>
<dbReference type="InterPro" id="IPR035965">
    <property type="entry name" value="PAS-like_dom_sf"/>
</dbReference>
<dbReference type="EC" id="2.7.13.3" evidence="2"/>
<evidence type="ECO:0000259" key="6">
    <source>
        <dbReference type="PROSITE" id="PS50109"/>
    </source>
</evidence>
<dbReference type="InterPro" id="IPR036097">
    <property type="entry name" value="HisK_dim/P_sf"/>
</dbReference>
<dbReference type="PRINTS" id="PR00344">
    <property type="entry name" value="BCTRLSENSOR"/>
</dbReference>
<evidence type="ECO:0000256" key="5">
    <source>
        <dbReference type="PROSITE-ProRule" id="PRU00169"/>
    </source>
</evidence>
<comment type="catalytic activity">
    <reaction evidence="1">
        <text>ATP + protein L-histidine = ADP + protein N-phospho-L-histidine.</text>
        <dbReference type="EC" id="2.7.13.3"/>
    </reaction>
</comment>
<dbReference type="RefSeq" id="WP_129998564.1">
    <property type="nucleotide sequence ID" value="NZ_SEUB01000004.1"/>
</dbReference>
<dbReference type="InterPro" id="IPR001789">
    <property type="entry name" value="Sig_transdc_resp-reg_receiver"/>
</dbReference>
<reference evidence="8 9" key="1">
    <citation type="submission" date="2019-02" db="EMBL/GenBank/DDBJ databases">
        <title>Genome of Pseudomonas korensis isolated from heavy metal contaminated environment.</title>
        <authorList>
            <person name="Ayangbenro A.S."/>
            <person name="Babalola O."/>
        </authorList>
    </citation>
    <scope>NUCLEOTIDE SEQUENCE [LARGE SCALE GENOMIC DNA]</scope>
    <source>
        <strain evidence="8 9">AB36</strain>
    </source>
</reference>
<dbReference type="Pfam" id="PF02518">
    <property type="entry name" value="HATPase_c"/>
    <property type="match status" value="1"/>
</dbReference>
<dbReference type="GO" id="GO:0000155">
    <property type="term" value="F:phosphorelay sensor kinase activity"/>
    <property type="evidence" value="ECO:0007669"/>
    <property type="project" value="InterPro"/>
</dbReference>
<evidence type="ECO:0000256" key="4">
    <source>
        <dbReference type="ARBA" id="ARBA00022777"/>
    </source>
</evidence>